<evidence type="ECO:0000313" key="4">
    <source>
        <dbReference type="EMBL" id="EGB03268.1"/>
    </source>
</evidence>
<feature type="chain" id="PRO_5003264731" evidence="3">
    <location>
        <begin position="20"/>
        <end position="267"/>
    </location>
</feature>
<reference evidence="4 5" key="1">
    <citation type="journal article" date="2011" name="Proc. Natl. Acad. Sci. U.S.A.">
        <title>Niche of harmful alga Aureococcus anophagefferens revealed through ecogenomics.</title>
        <authorList>
            <person name="Gobler C.J."/>
            <person name="Berry D.L."/>
            <person name="Dyhrman S.T."/>
            <person name="Wilhelm S.W."/>
            <person name="Salamov A."/>
            <person name="Lobanov A.V."/>
            <person name="Zhang Y."/>
            <person name="Collier J.L."/>
            <person name="Wurch L.L."/>
            <person name="Kustka A.B."/>
            <person name="Dill B.D."/>
            <person name="Shah M."/>
            <person name="VerBerkmoes N.C."/>
            <person name="Kuo A."/>
            <person name="Terry A."/>
            <person name="Pangilinan J."/>
            <person name="Lindquist E.A."/>
            <person name="Lucas S."/>
            <person name="Paulsen I.T."/>
            <person name="Hattenrath-Lehmann T.K."/>
            <person name="Talmage S.C."/>
            <person name="Walker E.A."/>
            <person name="Koch F."/>
            <person name="Burson A.M."/>
            <person name="Marcoval M.A."/>
            <person name="Tang Y.Z."/>
            <person name="Lecleir G.R."/>
            <person name="Coyne K.J."/>
            <person name="Berg G.M."/>
            <person name="Bertrand E.M."/>
            <person name="Saito M.A."/>
            <person name="Gladyshev V.N."/>
            <person name="Grigoriev I.V."/>
        </authorList>
    </citation>
    <scope>NUCLEOTIDE SEQUENCE [LARGE SCALE GENOMIC DNA]</scope>
    <source>
        <strain evidence="5">CCMP 1984</strain>
    </source>
</reference>
<dbReference type="InterPro" id="IPR011893">
    <property type="entry name" value="Selenoprotein_Rdx-typ"/>
</dbReference>
<dbReference type="OrthoDB" id="60822at2759"/>
<dbReference type="Gene3D" id="3.40.30.10">
    <property type="entry name" value="Glutaredoxin"/>
    <property type="match status" value="1"/>
</dbReference>
<dbReference type="EMBL" id="GL833179">
    <property type="protein sequence ID" value="EGB03268.1"/>
    <property type="molecule type" value="Genomic_DNA"/>
</dbReference>
<dbReference type="InterPro" id="IPR036249">
    <property type="entry name" value="Thioredoxin-like_sf"/>
</dbReference>
<dbReference type="PANTHER" id="PTHR36417">
    <property type="entry name" value="SELENOPROTEIN DOMAIN PROTEIN (AFU_ORTHOLOGUE AFUA_1G05220)"/>
    <property type="match status" value="1"/>
</dbReference>
<keyword evidence="3" id="KW-0732">Signal</keyword>
<gene>
    <name evidence="4" type="primary">SEL2</name>
    <name evidence="4" type="ORF">AURANDRAFT_34252</name>
</gene>
<dbReference type="NCBIfam" id="TIGR02174">
    <property type="entry name" value="CXXU_selWTH"/>
    <property type="match status" value="1"/>
</dbReference>
<dbReference type="RefSeq" id="XP_009042029.1">
    <property type="nucleotide sequence ID" value="XM_009043781.1"/>
</dbReference>
<dbReference type="InParanoid" id="F0YNP8"/>
<sequence>MAARPRRVVFWLLLCPVRAFLGPPPPLRASPRPLRASPRPLRASPRPLRAAAADGAAGVAVRIEYCTGCRWMLRSAWLAQELLTTFDAGEIGEVALAPHYGEPGGVFVVTVDGAVVWDRAADGGFPETKALKQRIRDVVDPAKGLGHSDVAAAAPAPRPRLFESAARPPPRVAGPGDVEELYPAPAEGDVKEAAPEPPTEGSSWDDDWTRETDLKSGLFGGDDDVAAKLAELERLTSLGRAGAVKLIERTNAFQRPAPEDLDDVDFV</sequence>
<evidence type="ECO:0000256" key="1">
    <source>
        <dbReference type="ARBA" id="ARBA00023284"/>
    </source>
</evidence>
<dbReference type="Proteomes" id="UP000002729">
    <property type="component" value="Unassembled WGS sequence"/>
</dbReference>
<keyword evidence="5" id="KW-1185">Reference proteome</keyword>
<dbReference type="SUPFAM" id="SSF52833">
    <property type="entry name" value="Thioredoxin-like"/>
    <property type="match status" value="1"/>
</dbReference>
<evidence type="ECO:0000256" key="2">
    <source>
        <dbReference type="SAM" id="MobiDB-lite"/>
    </source>
</evidence>
<feature type="region of interest" description="Disordered" evidence="2">
    <location>
        <begin position="156"/>
        <end position="220"/>
    </location>
</feature>
<dbReference type="Pfam" id="PF10262">
    <property type="entry name" value="Rdx"/>
    <property type="match status" value="1"/>
</dbReference>
<accession>F0YNP8</accession>
<dbReference type="AlphaFoldDB" id="F0YNP8"/>
<organism evidence="5">
    <name type="scientific">Aureococcus anophagefferens</name>
    <name type="common">Harmful bloom alga</name>
    <dbReference type="NCBI Taxonomy" id="44056"/>
    <lineage>
        <taxon>Eukaryota</taxon>
        <taxon>Sar</taxon>
        <taxon>Stramenopiles</taxon>
        <taxon>Ochrophyta</taxon>
        <taxon>Pelagophyceae</taxon>
        <taxon>Pelagomonadales</taxon>
        <taxon>Pelagomonadaceae</taxon>
        <taxon>Aureococcus</taxon>
    </lineage>
</organism>
<dbReference type="KEGG" id="aaf:AURANDRAFT_34252"/>
<evidence type="ECO:0000256" key="3">
    <source>
        <dbReference type="SAM" id="SignalP"/>
    </source>
</evidence>
<evidence type="ECO:0000313" key="5">
    <source>
        <dbReference type="Proteomes" id="UP000002729"/>
    </source>
</evidence>
<proteinExistence type="predicted"/>
<protein>
    <submittedName>
        <fullName evidence="4">Putative selenoprotein, W-related family</fullName>
    </submittedName>
</protein>
<name>F0YNP8_AURAN</name>
<keyword evidence="1" id="KW-0676">Redox-active center</keyword>
<dbReference type="GeneID" id="20221406"/>
<feature type="signal peptide" evidence="3">
    <location>
        <begin position="1"/>
        <end position="19"/>
    </location>
</feature>
<dbReference type="PANTHER" id="PTHR36417:SF2">
    <property type="entry name" value="SELENOPROTEIN DOMAIN PROTEIN (AFU_ORTHOLOGUE AFUA_1G05220)"/>
    <property type="match status" value="1"/>
</dbReference>
<dbReference type="eggNOG" id="ENOG502S6UH">
    <property type="taxonomic scope" value="Eukaryota"/>
</dbReference>